<feature type="transmembrane region" description="Helical" evidence="5">
    <location>
        <begin position="221"/>
        <end position="243"/>
    </location>
</feature>
<evidence type="ECO:0000256" key="5">
    <source>
        <dbReference type="SAM" id="Phobius"/>
    </source>
</evidence>
<comment type="subcellular location">
    <subcellularLocation>
        <location evidence="1">Endomembrane system</location>
        <topology evidence="1">Multi-pass membrane protein</topology>
    </subcellularLocation>
</comment>
<dbReference type="EMBL" id="JAXIVS010000001">
    <property type="protein sequence ID" value="MDY7225120.1"/>
    <property type="molecule type" value="Genomic_DNA"/>
</dbReference>
<evidence type="ECO:0000256" key="2">
    <source>
        <dbReference type="ARBA" id="ARBA00022692"/>
    </source>
</evidence>
<feature type="domain" description="HTTM-like" evidence="6">
    <location>
        <begin position="17"/>
        <end position="280"/>
    </location>
</feature>
<keyword evidence="2 5" id="KW-0812">Transmembrane</keyword>
<keyword evidence="3 5" id="KW-1133">Transmembrane helix</keyword>
<dbReference type="SMART" id="SM00752">
    <property type="entry name" value="HTTM"/>
    <property type="match status" value="1"/>
</dbReference>
<feature type="transmembrane region" description="Helical" evidence="5">
    <location>
        <begin position="21"/>
        <end position="42"/>
    </location>
</feature>
<proteinExistence type="predicted"/>
<keyword evidence="8" id="KW-1185">Reference proteome</keyword>
<dbReference type="InterPro" id="IPR053934">
    <property type="entry name" value="HTTM_dom"/>
</dbReference>
<feature type="transmembrane region" description="Helical" evidence="5">
    <location>
        <begin position="162"/>
        <end position="181"/>
    </location>
</feature>
<name>A0ABU5GVC2_9BACT</name>
<evidence type="ECO:0000256" key="1">
    <source>
        <dbReference type="ARBA" id="ARBA00004127"/>
    </source>
</evidence>
<feature type="transmembrane region" description="Helical" evidence="5">
    <location>
        <begin position="97"/>
        <end position="113"/>
    </location>
</feature>
<reference evidence="7 8" key="1">
    <citation type="submission" date="2023-12" db="EMBL/GenBank/DDBJ databases">
        <title>the genome sequence of Hyalangium sp. s54d21.</title>
        <authorList>
            <person name="Zhang X."/>
        </authorList>
    </citation>
    <scope>NUCLEOTIDE SEQUENCE [LARGE SCALE GENOMIC DNA]</scope>
    <source>
        <strain evidence="8">s54d21</strain>
    </source>
</reference>
<dbReference type="Pfam" id="PF05090">
    <property type="entry name" value="HTTM"/>
    <property type="match status" value="1"/>
</dbReference>
<evidence type="ECO:0000313" key="8">
    <source>
        <dbReference type="Proteomes" id="UP001291309"/>
    </source>
</evidence>
<gene>
    <name evidence="7" type="ORF">SYV04_01950</name>
</gene>
<evidence type="ECO:0000313" key="7">
    <source>
        <dbReference type="EMBL" id="MDY7225120.1"/>
    </source>
</evidence>
<feature type="transmembrane region" description="Helical" evidence="5">
    <location>
        <begin position="255"/>
        <end position="276"/>
    </location>
</feature>
<comment type="caution">
    <text evidence="7">The sequence shown here is derived from an EMBL/GenBank/DDBJ whole genome shotgun (WGS) entry which is preliminary data.</text>
</comment>
<protein>
    <submittedName>
        <fullName evidence="7">HTTM domain-containing protein</fullName>
    </submittedName>
</protein>
<organism evidence="7 8">
    <name type="scientific">Hyalangium rubrum</name>
    <dbReference type="NCBI Taxonomy" id="3103134"/>
    <lineage>
        <taxon>Bacteria</taxon>
        <taxon>Pseudomonadati</taxon>
        <taxon>Myxococcota</taxon>
        <taxon>Myxococcia</taxon>
        <taxon>Myxococcales</taxon>
        <taxon>Cystobacterineae</taxon>
        <taxon>Archangiaceae</taxon>
        <taxon>Hyalangium</taxon>
    </lineage>
</organism>
<dbReference type="RefSeq" id="WP_321543839.1">
    <property type="nucleotide sequence ID" value="NZ_JAXIVS010000001.1"/>
</dbReference>
<feature type="transmembrane region" description="Helical" evidence="5">
    <location>
        <begin position="72"/>
        <end position="90"/>
    </location>
</feature>
<evidence type="ECO:0000259" key="6">
    <source>
        <dbReference type="SMART" id="SM00752"/>
    </source>
</evidence>
<keyword evidence="4 5" id="KW-0472">Membrane</keyword>
<sequence>MSLTHRLRAHVHRALFEQNEPLTRLALMRIALGLVTVAYVVLEPYHRFLLDTRELLYSPSPLFAFVPPLDRTGLWVLEGATVVAGILFTLGYRTRAAAIAFSVLFAVWNYYVACFSRPTWVYNTHLNFFLWALCFCPAGARWSLDARRRSTAPGSELSERQLASFGMAFMQLYIAVLYFQAGLSKVLNSGFVWFILGQTPLIQTAQVGTEFGMQLTRVPELFTAFNLYAGVLEFGFLPATLLLGRVPRPMALMAILFHVGVGLTMKVSFWHLFLLYPALFLYQALPAKQPAPLTEPDARPATAA</sequence>
<dbReference type="InterPro" id="IPR011020">
    <property type="entry name" value="HTTM-like"/>
</dbReference>
<evidence type="ECO:0000256" key="4">
    <source>
        <dbReference type="ARBA" id="ARBA00023136"/>
    </source>
</evidence>
<accession>A0ABU5GVC2</accession>
<evidence type="ECO:0000256" key="3">
    <source>
        <dbReference type="ARBA" id="ARBA00022989"/>
    </source>
</evidence>
<dbReference type="Proteomes" id="UP001291309">
    <property type="component" value="Unassembled WGS sequence"/>
</dbReference>